<evidence type="ECO:0000313" key="2">
    <source>
        <dbReference type="EMBL" id="CAI8586995.1"/>
    </source>
</evidence>
<proteinExistence type="predicted"/>
<gene>
    <name evidence="2" type="ORF">VFH_I279720</name>
</gene>
<feature type="coiled-coil region" evidence="1">
    <location>
        <begin position="59"/>
        <end position="150"/>
    </location>
</feature>
<accession>A0AAV0YRI3</accession>
<sequence>MNIEPKPEPGLPAWSIPTNPNNFENKSIQELISILRGTYQIEIFDIVEGVLVGRDTRVREEIQRLQENVDLERGRLEEELHFERLSRIQAEVDFGKREEIYEKEKGRLKESYESLMREVKVNGLAEGVRIRELREKNSKLECEVRNLKEKCVEDGKEIEVLRVKNDGLEVEVLGLREMKGKWEEDRNELGVLRKMVRDLENQITELRKSKKKWLDDSVELDVVKRKVRVLEGEKDALVKLEIKKDELEGSVKKNLGTISELRKENRNLGDEKRRFEKLLESSNAKFHGLNERVEKLENDIILLLSVEASGDRKNEGEPAADPMVADVRGNEFRNDTVEEAAPLQRDEVAHHSLGDAAGTQPLNKGDKDAHVASPGEKCYLVYTRRLKKTVEVTGSSESKGTKQLGKNIEIINLDDDDDDDDDQCMPQGVHERKAVSGNAMKIEDPTPSSTVAWQQQIKPANPLDLIKRKISFSDSESSSSASSFDASFLDNLAISSAVSHAKKRKM</sequence>
<evidence type="ECO:0000313" key="3">
    <source>
        <dbReference type="Proteomes" id="UP001157006"/>
    </source>
</evidence>
<dbReference type="AlphaFoldDB" id="A0AAV0YRI3"/>
<dbReference type="Proteomes" id="UP001157006">
    <property type="component" value="Chromosome 1L"/>
</dbReference>
<protein>
    <submittedName>
        <fullName evidence="2">Uncharacterized protein</fullName>
    </submittedName>
</protein>
<reference evidence="2 3" key="1">
    <citation type="submission" date="2023-01" db="EMBL/GenBank/DDBJ databases">
        <authorList>
            <person name="Kreplak J."/>
        </authorList>
    </citation>
    <scope>NUCLEOTIDE SEQUENCE [LARGE SCALE GENOMIC DNA]</scope>
</reference>
<feature type="coiled-coil region" evidence="1">
    <location>
        <begin position="189"/>
        <end position="299"/>
    </location>
</feature>
<organism evidence="2 3">
    <name type="scientific">Vicia faba</name>
    <name type="common">Broad bean</name>
    <name type="synonym">Faba vulgaris</name>
    <dbReference type="NCBI Taxonomy" id="3906"/>
    <lineage>
        <taxon>Eukaryota</taxon>
        <taxon>Viridiplantae</taxon>
        <taxon>Streptophyta</taxon>
        <taxon>Embryophyta</taxon>
        <taxon>Tracheophyta</taxon>
        <taxon>Spermatophyta</taxon>
        <taxon>Magnoliopsida</taxon>
        <taxon>eudicotyledons</taxon>
        <taxon>Gunneridae</taxon>
        <taxon>Pentapetalae</taxon>
        <taxon>rosids</taxon>
        <taxon>fabids</taxon>
        <taxon>Fabales</taxon>
        <taxon>Fabaceae</taxon>
        <taxon>Papilionoideae</taxon>
        <taxon>50 kb inversion clade</taxon>
        <taxon>NPAAA clade</taxon>
        <taxon>Hologalegina</taxon>
        <taxon>IRL clade</taxon>
        <taxon>Fabeae</taxon>
        <taxon>Vicia</taxon>
    </lineage>
</organism>
<keyword evidence="3" id="KW-1185">Reference proteome</keyword>
<keyword evidence="1" id="KW-0175">Coiled coil</keyword>
<dbReference type="EMBL" id="OX451736">
    <property type="protein sequence ID" value="CAI8586995.1"/>
    <property type="molecule type" value="Genomic_DNA"/>
</dbReference>
<name>A0AAV0YRI3_VICFA</name>
<evidence type="ECO:0000256" key="1">
    <source>
        <dbReference type="SAM" id="Coils"/>
    </source>
</evidence>